<organism evidence="4 5">
    <name type="scientific">Actinomadura chibensis</name>
    <dbReference type="NCBI Taxonomy" id="392828"/>
    <lineage>
        <taxon>Bacteria</taxon>
        <taxon>Bacillati</taxon>
        <taxon>Actinomycetota</taxon>
        <taxon>Actinomycetes</taxon>
        <taxon>Streptosporangiales</taxon>
        <taxon>Thermomonosporaceae</taxon>
        <taxon>Actinomadura</taxon>
    </lineage>
</organism>
<reference evidence="4 5" key="1">
    <citation type="submission" date="2019-08" db="EMBL/GenBank/DDBJ databases">
        <title>Actinomadura sp. nov. CYP1-5 isolated from mountain soil.</title>
        <authorList>
            <person name="Songsumanus A."/>
            <person name="Kuncharoen N."/>
            <person name="Kudo T."/>
            <person name="Yuki M."/>
            <person name="Igarashi Y."/>
            <person name="Tanasupawat S."/>
        </authorList>
    </citation>
    <scope>NUCLEOTIDE SEQUENCE [LARGE SCALE GENOMIC DNA]</scope>
    <source>
        <strain evidence="4 5">JCM 14158</strain>
    </source>
</reference>
<feature type="domain" description="Amidohydrolase-related" evidence="3">
    <location>
        <begin position="5"/>
        <end position="275"/>
    </location>
</feature>
<dbReference type="InterPro" id="IPR032466">
    <property type="entry name" value="Metal_Hydrolase"/>
</dbReference>
<accession>A0A5D0NI24</accession>
<dbReference type="GO" id="GO:0016831">
    <property type="term" value="F:carboxy-lyase activity"/>
    <property type="evidence" value="ECO:0007669"/>
    <property type="project" value="InterPro"/>
</dbReference>
<dbReference type="GO" id="GO:0016787">
    <property type="term" value="F:hydrolase activity"/>
    <property type="evidence" value="ECO:0007669"/>
    <property type="project" value="UniProtKB-KW"/>
</dbReference>
<proteinExistence type="predicted"/>
<dbReference type="InterPro" id="IPR006680">
    <property type="entry name" value="Amidohydro-rel"/>
</dbReference>
<dbReference type="STRING" id="1220554.GCA_001552135_07704"/>
<evidence type="ECO:0000256" key="2">
    <source>
        <dbReference type="SAM" id="MobiDB-lite"/>
    </source>
</evidence>
<dbReference type="Proteomes" id="UP000323380">
    <property type="component" value="Unassembled WGS sequence"/>
</dbReference>
<dbReference type="AlphaFoldDB" id="A0A5D0NI24"/>
<dbReference type="SUPFAM" id="SSF51556">
    <property type="entry name" value="Metallo-dependent hydrolases"/>
    <property type="match status" value="1"/>
</dbReference>
<keyword evidence="4" id="KW-0378">Hydrolase</keyword>
<sequence>MFILDTQIHMFLPNTPERPWPDIGESYNGKPESTPKQILPRMDELGIDAVAIVPAIWAGDDNGPALGWAAEHPGRFGVMGRFNLWDPDRERIERWFDNPWMRGIRMSYPDFRGRDWIDVDTFPWFWEAAERLGIPLMLLIYGPEVRKVAAIAERHPDLRLIVDHMGLIIGDPDTQDLWAYIDDIFPLVKYPNVYMKFSAIPDYTNEPYPYPSLTPTLRRVYDAYGPQRLMWASDTTRVRGATWRENLDHVRYTLDFLSEEDKVWILGRTAATVLKWPRPEGGWEWERTDPGAADPGAAETAR</sequence>
<keyword evidence="1" id="KW-0456">Lyase</keyword>
<dbReference type="Pfam" id="PF04909">
    <property type="entry name" value="Amidohydro_2"/>
    <property type="match status" value="1"/>
</dbReference>
<dbReference type="InterPro" id="IPR032465">
    <property type="entry name" value="ACMSD"/>
</dbReference>
<protein>
    <submittedName>
        <fullName evidence="4">Amidohydrolase</fullName>
    </submittedName>
</protein>
<comment type="caution">
    <text evidence="4">The sequence shown here is derived from an EMBL/GenBank/DDBJ whole genome shotgun (WGS) entry which is preliminary data.</text>
</comment>
<keyword evidence="5" id="KW-1185">Reference proteome</keyword>
<dbReference type="PANTHER" id="PTHR21240:SF19">
    <property type="entry name" value="CATALYTIC_ HYDROLASE"/>
    <property type="match status" value="1"/>
</dbReference>
<evidence type="ECO:0000313" key="4">
    <source>
        <dbReference type="EMBL" id="TYB44023.1"/>
    </source>
</evidence>
<name>A0A5D0NI24_9ACTN</name>
<dbReference type="RefSeq" id="WP_067904135.1">
    <property type="nucleotide sequence ID" value="NZ_VSFG01000005.1"/>
</dbReference>
<gene>
    <name evidence="4" type="ORF">FXF69_23985</name>
</gene>
<evidence type="ECO:0000256" key="1">
    <source>
        <dbReference type="ARBA" id="ARBA00023239"/>
    </source>
</evidence>
<feature type="region of interest" description="Disordered" evidence="2">
    <location>
        <begin position="281"/>
        <end position="302"/>
    </location>
</feature>
<evidence type="ECO:0000313" key="5">
    <source>
        <dbReference type="Proteomes" id="UP000323380"/>
    </source>
</evidence>
<dbReference type="PANTHER" id="PTHR21240">
    <property type="entry name" value="2-AMINO-3-CARBOXYLMUCONATE-6-SEMIALDEHYDE DECARBOXYLASE"/>
    <property type="match status" value="1"/>
</dbReference>
<dbReference type="EMBL" id="VSFG01000005">
    <property type="protein sequence ID" value="TYB44023.1"/>
    <property type="molecule type" value="Genomic_DNA"/>
</dbReference>
<dbReference type="Gene3D" id="3.20.20.140">
    <property type="entry name" value="Metal-dependent hydrolases"/>
    <property type="match status" value="1"/>
</dbReference>
<evidence type="ECO:0000259" key="3">
    <source>
        <dbReference type="Pfam" id="PF04909"/>
    </source>
</evidence>